<feature type="non-terminal residue" evidence="3">
    <location>
        <position position="107"/>
    </location>
</feature>
<sequence>MEQQGIMRQLPTDDQTIVDYLYRIAGEYGEKAAVLMGDAALSYHDLNARSNQLAHYLRGLGIGEDRVVAIRLPRGMAMLIAIFAIVKAGGAYLPLAYNAPRSRIENI</sequence>
<dbReference type="Proteomes" id="UP000284508">
    <property type="component" value="Unassembled WGS sequence"/>
</dbReference>
<dbReference type="GO" id="GO:0043041">
    <property type="term" value="P:amino acid activation for nonribosomal peptide biosynthetic process"/>
    <property type="evidence" value="ECO:0007669"/>
    <property type="project" value="TreeGrafter"/>
</dbReference>
<keyword evidence="1" id="KW-1133">Transmembrane helix</keyword>
<dbReference type="Pfam" id="PF00501">
    <property type="entry name" value="AMP-binding"/>
    <property type="match status" value="1"/>
</dbReference>
<dbReference type="InterPro" id="IPR000873">
    <property type="entry name" value="AMP-dep_synth/lig_dom"/>
</dbReference>
<dbReference type="SUPFAM" id="SSF56801">
    <property type="entry name" value="Acetyl-CoA synthetase-like"/>
    <property type="match status" value="1"/>
</dbReference>
<accession>A0A418GRS2</accession>
<dbReference type="AlphaFoldDB" id="A0A418GRS2"/>
<keyword evidence="1" id="KW-0472">Membrane</keyword>
<dbReference type="PANTHER" id="PTHR45527:SF1">
    <property type="entry name" value="FATTY ACID SYNTHASE"/>
    <property type="match status" value="1"/>
</dbReference>
<reference evidence="3 4" key="1">
    <citation type="journal article" date="2018" name="BMC Microbiol.">
        <title>Genome sequencing of strains of the most prevalent clonal group of O1:K1:H7 Escherichia coli that causes neonatal meningitis in France.</title>
        <authorList>
            <person name="Geslain G."/>
            <person name="Birgy A."/>
            <person name="Adiba S."/>
            <person name="Magnan M."/>
            <person name="Courroux C."/>
            <person name="Levy C."/>
            <person name="Cohen R."/>
            <person name="Bidet P."/>
            <person name="Bonacorsi S."/>
        </authorList>
    </citation>
    <scope>NUCLEOTIDE SEQUENCE [LARGE SCALE GENOMIC DNA]</scope>
    <source>
        <strain evidence="3 4">S308</strain>
    </source>
</reference>
<keyword evidence="1" id="KW-0812">Transmembrane</keyword>
<proteinExistence type="predicted"/>
<dbReference type="InterPro" id="IPR042099">
    <property type="entry name" value="ANL_N_sf"/>
</dbReference>
<protein>
    <recommendedName>
        <fullName evidence="2">AMP-dependent synthetase/ligase domain-containing protein</fullName>
    </recommendedName>
</protein>
<comment type="caution">
    <text evidence="3">The sequence shown here is derived from an EMBL/GenBank/DDBJ whole genome shotgun (WGS) entry which is preliminary data.</text>
</comment>
<evidence type="ECO:0000259" key="2">
    <source>
        <dbReference type="Pfam" id="PF00501"/>
    </source>
</evidence>
<gene>
    <name evidence="3" type="ORF">D3C88_02275</name>
</gene>
<dbReference type="GO" id="GO:0005737">
    <property type="term" value="C:cytoplasm"/>
    <property type="evidence" value="ECO:0007669"/>
    <property type="project" value="TreeGrafter"/>
</dbReference>
<feature type="domain" description="AMP-dependent synthetase/ligase" evidence="2">
    <location>
        <begin position="24"/>
        <end position="107"/>
    </location>
</feature>
<evidence type="ECO:0000256" key="1">
    <source>
        <dbReference type="SAM" id="Phobius"/>
    </source>
</evidence>
<feature type="transmembrane region" description="Helical" evidence="1">
    <location>
        <begin position="76"/>
        <end position="97"/>
    </location>
</feature>
<organism evidence="3 4">
    <name type="scientific">Escherichia coli</name>
    <dbReference type="NCBI Taxonomy" id="562"/>
    <lineage>
        <taxon>Bacteria</taxon>
        <taxon>Pseudomonadati</taxon>
        <taxon>Pseudomonadota</taxon>
        <taxon>Gammaproteobacteria</taxon>
        <taxon>Enterobacterales</taxon>
        <taxon>Enterobacteriaceae</taxon>
        <taxon>Escherichia</taxon>
    </lineage>
</organism>
<evidence type="ECO:0000313" key="4">
    <source>
        <dbReference type="Proteomes" id="UP000284508"/>
    </source>
</evidence>
<dbReference type="GO" id="GO:0016877">
    <property type="term" value="F:ligase activity, forming carbon-sulfur bonds"/>
    <property type="evidence" value="ECO:0007669"/>
    <property type="project" value="UniProtKB-ARBA"/>
</dbReference>
<dbReference type="GO" id="GO:0044550">
    <property type="term" value="P:secondary metabolite biosynthetic process"/>
    <property type="evidence" value="ECO:0007669"/>
    <property type="project" value="TreeGrafter"/>
</dbReference>
<dbReference type="PANTHER" id="PTHR45527">
    <property type="entry name" value="NONRIBOSOMAL PEPTIDE SYNTHETASE"/>
    <property type="match status" value="1"/>
</dbReference>
<evidence type="ECO:0000313" key="3">
    <source>
        <dbReference type="EMBL" id="RIB43530.1"/>
    </source>
</evidence>
<dbReference type="GO" id="GO:0031177">
    <property type="term" value="F:phosphopantetheine binding"/>
    <property type="evidence" value="ECO:0007669"/>
    <property type="project" value="TreeGrafter"/>
</dbReference>
<dbReference type="EMBL" id="QXHA01000125">
    <property type="protein sequence ID" value="RIB43530.1"/>
    <property type="molecule type" value="Genomic_DNA"/>
</dbReference>
<name>A0A418GRS2_ECOLX</name>
<dbReference type="Gene3D" id="3.40.50.12780">
    <property type="entry name" value="N-terminal domain of ligase-like"/>
    <property type="match status" value="1"/>
</dbReference>